<sequence>MTNEIARPFDVALLFGKHRVDLHRFLKSRGFADDAAADVSQEAFLRLLTSPQTDGIRNKKAYLFRIAANLGVDIQRKQAREGRVESLDEGRFEIADESPSVERMLISRQELAILSKAFDEVPHGPQSVFLARLEGLTFAEIERRQGVPLKTAYSQVMKVTLFLKSRLDDAREIPLPLSEKQQV</sequence>
<dbReference type="PANTHER" id="PTHR43133">
    <property type="entry name" value="RNA POLYMERASE ECF-TYPE SIGMA FACTO"/>
    <property type="match status" value="1"/>
</dbReference>
<dbReference type="InterPro" id="IPR039425">
    <property type="entry name" value="RNA_pol_sigma-70-like"/>
</dbReference>
<evidence type="ECO:0000313" key="7">
    <source>
        <dbReference type="Proteomes" id="UP000193307"/>
    </source>
</evidence>
<dbReference type="EMBL" id="FWFW01000001">
    <property type="protein sequence ID" value="SLN15710.1"/>
    <property type="molecule type" value="Genomic_DNA"/>
</dbReference>
<gene>
    <name evidence="6" type="primary">sigE</name>
    <name evidence="6" type="ORF">PAM7971_00299</name>
</gene>
<keyword evidence="7" id="KW-1185">Reference proteome</keyword>
<dbReference type="NCBIfam" id="TIGR02937">
    <property type="entry name" value="sigma70-ECF"/>
    <property type="match status" value="1"/>
</dbReference>
<dbReference type="InterPro" id="IPR013324">
    <property type="entry name" value="RNA_pol_sigma_r3/r4-like"/>
</dbReference>
<evidence type="ECO:0000256" key="3">
    <source>
        <dbReference type="ARBA" id="ARBA00023082"/>
    </source>
</evidence>
<keyword evidence="4" id="KW-0804">Transcription</keyword>
<dbReference type="AlphaFoldDB" id="A0A1Y5RFY8"/>
<dbReference type="STRING" id="658057.SAMN04488032_101348"/>
<dbReference type="GO" id="GO:0006352">
    <property type="term" value="P:DNA-templated transcription initiation"/>
    <property type="evidence" value="ECO:0007669"/>
    <property type="project" value="InterPro"/>
</dbReference>
<reference evidence="6 7" key="1">
    <citation type="submission" date="2017-03" db="EMBL/GenBank/DDBJ databases">
        <authorList>
            <person name="Afonso C.L."/>
            <person name="Miller P.J."/>
            <person name="Scott M.A."/>
            <person name="Spackman E."/>
            <person name="Goraichik I."/>
            <person name="Dimitrov K.M."/>
            <person name="Suarez D.L."/>
            <person name="Swayne D.E."/>
        </authorList>
    </citation>
    <scope>NUCLEOTIDE SEQUENCE [LARGE SCALE GENOMIC DNA]</scope>
    <source>
        <strain evidence="6 7">CECT 7971</strain>
    </source>
</reference>
<dbReference type="InterPro" id="IPR007627">
    <property type="entry name" value="RNA_pol_sigma70_r2"/>
</dbReference>
<organism evidence="6 7">
    <name type="scientific">Pacificibacter marinus</name>
    <dbReference type="NCBI Taxonomy" id="658057"/>
    <lineage>
        <taxon>Bacteria</taxon>
        <taxon>Pseudomonadati</taxon>
        <taxon>Pseudomonadota</taxon>
        <taxon>Alphaproteobacteria</taxon>
        <taxon>Rhodobacterales</taxon>
        <taxon>Roseobacteraceae</taxon>
        <taxon>Pacificibacter</taxon>
    </lineage>
</organism>
<comment type="similarity">
    <text evidence="1">Belongs to the sigma-70 factor family. ECF subfamily.</text>
</comment>
<protein>
    <submittedName>
        <fullName evidence="6">ECF RNA polymerase sigma factor SigE</fullName>
    </submittedName>
</protein>
<dbReference type="Gene3D" id="1.10.1740.10">
    <property type="match status" value="1"/>
</dbReference>
<dbReference type="Gene3D" id="1.10.10.10">
    <property type="entry name" value="Winged helix-like DNA-binding domain superfamily/Winged helix DNA-binding domain"/>
    <property type="match status" value="1"/>
</dbReference>
<dbReference type="InterPro" id="IPR036388">
    <property type="entry name" value="WH-like_DNA-bd_sf"/>
</dbReference>
<dbReference type="Pfam" id="PF04542">
    <property type="entry name" value="Sigma70_r2"/>
    <property type="match status" value="1"/>
</dbReference>
<name>A0A1Y5RFY8_9RHOB</name>
<feature type="domain" description="RNA polymerase sigma-70 region 2" evidence="5">
    <location>
        <begin position="14"/>
        <end position="80"/>
    </location>
</feature>
<evidence type="ECO:0000256" key="4">
    <source>
        <dbReference type="ARBA" id="ARBA00023163"/>
    </source>
</evidence>
<keyword evidence="2" id="KW-0805">Transcription regulation</keyword>
<evidence type="ECO:0000313" key="6">
    <source>
        <dbReference type="EMBL" id="SLN15710.1"/>
    </source>
</evidence>
<dbReference type="RefSeq" id="WP_170842085.1">
    <property type="nucleotide sequence ID" value="NZ_FNZV01000001.1"/>
</dbReference>
<dbReference type="SUPFAM" id="SSF88946">
    <property type="entry name" value="Sigma2 domain of RNA polymerase sigma factors"/>
    <property type="match status" value="1"/>
</dbReference>
<evidence type="ECO:0000256" key="1">
    <source>
        <dbReference type="ARBA" id="ARBA00010641"/>
    </source>
</evidence>
<keyword evidence="3" id="KW-0731">Sigma factor</keyword>
<proteinExistence type="inferred from homology"/>
<dbReference type="SUPFAM" id="SSF88659">
    <property type="entry name" value="Sigma3 and sigma4 domains of RNA polymerase sigma factors"/>
    <property type="match status" value="1"/>
</dbReference>
<dbReference type="InterPro" id="IPR014284">
    <property type="entry name" value="RNA_pol_sigma-70_dom"/>
</dbReference>
<dbReference type="PANTHER" id="PTHR43133:SF63">
    <property type="entry name" value="RNA POLYMERASE SIGMA FACTOR FECI-RELATED"/>
    <property type="match status" value="1"/>
</dbReference>
<evidence type="ECO:0000256" key="2">
    <source>
        <dbReference type="ARBA" id="ARBA00023015"/>
    </source>
</evidence>
<evidence type="ECO:0000259" key="5">
    <source>
        <dbReference type="Pfam" id="PF04542"/>
    </source>
</evidence>
<accession>A0A1Y5RFY8</accession>
<dbReference type="Proteomes" id="UP000193307">
    <property type="component" value="Unassembled WGS sequence"/>
</dbReference>
<dbReference type="InterPro" id="IPR013325">
    <property type="entry name" value="RNA_pol_sigma_r2"/>
</dbReference>
<dbReference type="GO" id="GO:0016987">
    <property type="term" value="F:sigma factor activity"/>
    <property type="evidence" value="ECO:0007669"/>
    <property type="project" value="UniProtKB-KW"/>
</dbReference>